<dbReference type="Pfam" id="PF18949">
    <property type="entry name" value="DUF5693"/>
    <property type="match status" value="1"/>
</dbReference>
<name>A0ABS4H2C0_9BACL</name>
<evidence type="ECO:0000313" key="2">
    <source>
        <dbReference type="EMBL" id="MBP1936684.1"/>
    </source>
</evidence>
<organism evidence="2 3">
    <name type="scientific">Paenibacillus sediminis</name>
    <dbReference type="NCBI Taxonomy" id="664909"/>
    <lineage>
        <taxon>Bacteria</taxon>
        <taxon>Bacillati</taxon>
        <taxon>Bacillota</taxon>
        <taxon>Bacilli</taxon>
        <taxon>Bacillales</taxon>
        <taxon>Paenibacillaceae</taxon>
        <taxon>Paenibacillus</taxon>
    </lineage>
</organism>
<dbReference type="RefSeq" id="WP_209847704.1">
    <property type="nucleotide sequence ID" value="NZ_CBCRVE010000003.1"/>
</dbReference>
<feature type="transmembrane region" description="Helical" evidence="1">
    <location>
        <begin position="495"/>
        <end position="516"/>
    </location>
</feature>
<keyword evidence="1" id="KW-0812">Transmembrane</keyword>
<evidence type="ECO:0000313" key="3">
    <source>
        <dbReference type="Proteomes" id="UP001519273"/>
    </source>
</evidence>
<evidence type="ECO:0000256" key="1">
    <source>
        <dbReference type="SAM" id="Phobius"/>
    </source>
</evidence>
<feature type="transmembrane region" description="Helical" evidence="1">
    <location>
        <begin position="528"/>
        <end position="552"/>
    </location>
</feature>
<feature type="transmembrane region" description="Helical" evidence="1">
    <location>
        <begin position="607"/>
        <end position="626"/>
    </location>
</feature>
<sequence>MIQKWQHWNKASRKWLWVIVVIGIIAALPVIYDRMKTESSSKKVEIVFDYRDLVDIADFQPKPADFINEQLDKLKQAGVSTMALYDSTLDELQKSRRIMIYSSKDVANLTQSVLPVNENFTYILFTNKEYERTLSPIITETFTSLGIEVSPWTFHGQAGLLLKTSPEDAMLKPMQPDPITMQMLHDKGFIILPRLADTIPYNQAAMEKLFDKYEAMGVKRILFDGDSVKGYNDNAKMNSLAAFAEVLNKHGIGIAAIENLKKPQLGFNKLAYLTHYNVVRLYSLSDADASLDVDTIADRFALATKDRNIRMLYLNAGPTRDLTKAEISNPLDNLIKSLDEPGASIDRIKQNGFELGQAEPFKVVDSSWQRYLKLIVAGAGVAFVALCISYFIPGITLIAFVLGLVGSSGLFLLSSHVFEQALALFVAISGPTIAMVLAVRKVRKVSERSPNLPAGKRLAHAVVLFITTSLTSLMAVPYVIALLNNVTYQLRLDQFRGVSLLHAAPIGLVALYIFLYRGKSVTSEIRKVLRMPITVLWVIAVAVIGVIGLYYLSRTGNNGTVSPLEMSFRSFLENTFHVRPRTKEFLMGHPLFVAGVFVALKYRRAIIVLIIGAIGQLSMVDTFAHIHTPVILSIIRDFLGMGLGLIIGLIFVGVLQIAERCWHRWSPRLLKP</sequence>
<keyword evidence="1" id="KW-1133">Transmembrane helix</keyword>
<protein>
    <submittedName>
        <fullName evidence="2">Uncharacterized protein</fullName>
    </submittedName>
</protein>
<proteinExistence type="predicted"/>
<feature type="transmembrane region" description="Helical" evidence="1">
    <location>
        <begin position="585"/>
        <end position="600"/>
    </location>
</feature>
<feature type="transmembrane region" description="Helical" evidence="1">
    <location>
        <begin position="461"/>
        <end position="483"/>
    </location>
</feature>
<reference evidence="2 3" key="1">
    <citation type="submission" date="2021-03" db="EMBL/GenBank/DDBJ databases">
        <title>Genomic Encyclopedia of Type Strains, Phase IV (KMG-IV): sequencing the most valuable type-strain genomes for metagenomic binning, comparative biology and taxonomic classification.</title>
        <authorList>
            <person name="Goeker M."/>
        </authorList>
    </citation>
    <scope>NUCLEOTIDE SEQUENCE [LARGE SCALE GENOMIC DNA]</scope>
    <source>
        <strain evidence="2 3">DSM 23491</strain>
    </source>
</reference>
<keyword evidence="1" id="KW-0472">Membrane</keyword>
<comment type="caution">
    <text evidence="2">The sequence shown here is derived from an EMBL/GenBank/DDBJ whole genome shotgun (WGS) entry which is preliminary data.</text>
</comment>
<feature type="transmembrane region" description="Helical" evidence="1">
    <location>
        <begin position="421"/>
        <end position="440"/>
    </location>
</feature>
<accession>A0ABS4H2C0</accession>
<dbReference type="InterPro" id="IPR043748">
    <property type="entry name" value="DUF5693"/>
</dbReference>
<feature type="transmembrane region" description="Helical" evidence="1">
    <location>
        <begin position="638"/>
        <end position="658"/>
    </location>
</feature>
<keyword evidence="3" id="KW-1185">Reference proteome</keyword>
<feature type="transmembrane region" description="Helical" evidence="1">
    <location>
        <begin position="15"/>
        <end position="32"/>
    </location>
</feature>
<dbReference type="Proteomes" id="UP001519273">
    <property type="component" value="Unassembled WGS sequence"/>
</dbReference>
<dbReference type="EMBL" id="JAGGKP010000002">
    <property type="protein sequence ID" value="MBP1936684.1"/>
    <property type="molecule type" value="Genomic_DNA"/>
</dbReference>
<gene>
    <name evidence="2" type="ORF">J2Z20_001565</name>
</gene>
<feature type="transmembrane region" description="Helical" evidence="1">
    <location>
        <begin position="374"/>
        <end position="401"/>
    </location>
</feature>